<dbReference type="Gramene" id="Al_scaffold_0001_3746">
    <property type="protein sequence ID" value="Al_scaffold_0001_3746"/>
    <property type="gene ID" value="Al_scaffold_0001_3746"/>
</dbReference>
<reference evidence="3" key="1">
    <citation type="journal article" date="2011" name="Nat. Genet.">
        <title>The Arabidopsis lyrata genome sequence and the basis of rapid genome size change.</title>
        <authorList>
            <person name="Hu T.T."/>
            <person name="Pattyn P."/>
            <person name="Bakker E.G."/>
            <person name="Cao J."/>
            <person name="Cheng J.-F."/>
            <person name="Clark R.M."/>
            <person name="Fahlgren N."/>
            <person name="Fawcett J.A."/>
            <person name="Grimwood J."/>
            <person name="Gundlach H."/>
            <person name="Haberer G."/>
            <person name="Hollister J.D."/>
            <person name="Ossowski S."/>
            <person name="Ottilar R.P."/>
            <person name="Salamov A.A."/>
            <person name="Schneeberger K."/>
            <person name="Spannagl M."/>
            <person name="Wang X."/>
            <person name="Yang L."/>
            <person name="Nasrallah M.E."/>
            <person name="Bergelson J."/>
            <person name="Carrington J.C."/>
            <person name="Gaut B.S."/>
            <person name="Schmutz J."/>
            <person name="Mayer K.F.X."/>
            <person name="Van de Peer Y."/>
            <person name="Grigoriev I.V."/>
            <person name="Nordborg M."/>
            <person name="Weigel D."/>
            <person name="Guo Y.-L."/>
        </authorList>
    </citation>
    <scope>NUCLEOTIDE SEQUENCE [LARGE SCALE GENOMIC DNA]</scope>
    <source>
        <strain evidence="3">cv. MN47</strain>
    </source>
</reference>
<feature type="region of interest" description="Disordered" evidence="1">
    <location>
        <begin position="112"/>
        <end position="153"/>
    </location>
</feature>
<proteinExistence type="predicted"/>
<dbReference type="EMBL" id="GL348713">
    <property type="protein sequence ID" value="EFH70180.1"/>
    <property type="molecule type" value="Genomic_DNA"/>
</dbReference>
<feature type="compositionally biased region" description="Basic and acidic residues" evidence="1">
    <location>
        <begin position="9"/>
        <end position="35"/>
    </location>
</feature>
<dbReference type="HOGENOM" id="CLU_1715717_0_0_1"/>
<feature type="region of interest" description="Disordered" evidence="1">
    <location>
        <begin position="1"/>
        <end position="93"/>
    </location>
</feature>
<accession>D7KM27</accession>
<evidence type="ECO:0000256" key="1">
    <source>
        <dbReference type="SAM" id="MobiDB-lite"/>
    </source>
</evidence>
<dbReference type="Proteomes" id="UP000008694">
    <property type="component" value="Unassembled WGS sequence"/>
</dbReference>
<keyword evidence="3" id="KW-1185">Reference proteome</keyword>
<feature type="compositionally biased region" description="Polar residues" evidence="1">
    <location>
        <begin position="38"/>
        <end position="48"/>
    </location>
</feature>
<gene>
    <name evidence="2" type="ORF">ARALYDRAFT_681423</name>
</gene>
<feature type="compositionally biased region" description="Basic and acidic residues" evidence="1">
    <location>
        <begin position="137"/>
        <end position="153"/>
    </location>
</feature>
<dbReference type="AlphaFoldDB" id="D7KM27"/>
<sequence length="153" mass="18053">MAKGIESVSPHERFSRTFDTKHNTKAEEQWPEPKLHSNKIQPQEQTKTPQKRRNRYPEQLWNPKNARRNERKRGEEQLTKQQGKTMPMPHKEETHQNLVASTPFLASLHSVEDEANNRSARFLPSPRFKTTKLSWKGKREANHGDDKKRRPPE</sequence>
<evidence type="ECO:0000313" key="3">
    <source>
        <dbReference type="Proteomes" id="UP000008694"/>
    </source>
</evidence>
<organism evidence="3">
    <name type="scientific">Arabidopsis lyrata subsp. lyrata</name>
    <name type="common">Lyre-leaved rock-cress</name>
    <dbReference type="NCBI Taxonomy" id="81972"/>
    <lineage>
        <taxon>Eukaryota</taxon>
        <taxon>Viridiplantae</taxon>
        <taxon>Streptophyta</taxon>
        <taxon>Embryophyta</taxon>
        <taxon>Tracheophyta</taxon>
        <taxon>Spermatophyta</taxon>
        <taxon>Magnoliopsida</taxon>
        <taxon>eudicotyledons</taxon>
        <taxon>Gunneridae</taxon>
        <taxon>Pentapetalae</taxon>
        <taxon>rosids</taxon>
        <taxon>malvids</taxon>
        <taxon>Brassicales</taxon>
        <taxon>Brassicaceae</taxon>
        <taxon>Camelineae</taxon>
        <taxon>Arabidopsis</taxon>
    </lineage>
</organism>
<name>D7KM27_ARALL</name>
<evidence type="ECO:0000313" key="2">
    <source>
        <dbReference type="EMBL" id="EFH70180.1"/>
    </source>
</evidence>
<protein>
    <submittedName>
        <fullName evidence="2">Predicted protein</fullName>
    </submittedName>
</protein>